<feature type="region of interest" description="Disordered" evidence="1">
    <location>
        <begin position="23"/>
        <end position="53"/>
    </location>
</feature>
<evidence type="ECO:0000313" key="2">
    <source>
        <dbReference type="EMBL" id="MFD1641909.1"/>
    </source>
</evidence>
<gene>
    <name evidence="2" type="ORF">ACFSBW_08485</name>
</gene>
<dbReference type="Proteomes" id="UP001597052">
    <property type="component" value="Unassembled WGS sequence"/>
</dbReference>
<dbReference type="RefSeq" id="WP_256395713.1">
    <property type="nucleotide sequence ID" value="NZ_JANHDJ010000002.1"/>
</dbReference>
<reference evidence="2 3" key="1">
    <citation type="journal article" date="2019" name="Int. J. Syst. Evol. Microbiol.">
        <title>The Global Catalogue of Microorganisms (GCM) 10K type strain sequencing project: providing services to taxonomists for standard genome sequencing and annotation.</title>
        <authorList>
            <consortium name="The Broad Institute Genomics Platform"/>
            <consortium name="The Broad Institute Genome Sequencing Center for Infectious Disease"/>
            <person name="Wu L."/>
            <person name="Ma J."/>
        </authorList>
    </citation>
    <scope>NUCLEOTIDE SEQUENCE [LARGE SCALE GENOMIC DNA]</scope>
    <source>
        <strain evidence="2 3">CGMCC 1.10593</strain>
    </source>
</reference>
<sequence length="179" mass="19664">MVSRRTLLSALGGAVAIAGCLSGGPDPDPVAVAEPAETDEPDDRAAAVEPTDPESAAWRFYEALLGGEADALNDRLVHPESPGYPVAAADLPPERFSQFETVRIADTEAVSVQDRVVQELYPNVTRTSRTRKAMGADRMQYVHTRFYITRPDDDGVYEADTVDYLVEDDGRWYVRYEGP</sequence>
<evidence type="ECO:0000313" key="3">
    <source>
        <dbReference type="Proteomes" id="UP001597052"/>
    </source>
</evidence>
<dbReference type="EMBL" id="JBHUDM010000002">
    <property type="protein sequence ID" value="MFD1641909.1"/>
    <property type="molecule type" value="Genomic_DNA"/>
</dbReference>
<dbReference type="PROSITE" id="PS51318">
    <property type="entry name" value="TAT"/>
    <property type="match status" value="1"/>
</dbReference>
<evidence type="ECO:0000256" key="1">
    <source>
        <dbReference type="SAM" id="MobiDB-lite"/>
    </source>
</evidence>
<keyword evidence="3" id="KW-1185">Reference proteome</keyword>
<accession>A0ABD6D9U1</accession>
<dbReference type="AlphaFoldDB" id="A0ABD6D9U1"/>
<proteinExistence type="predicted"/>
<comment type="caution">
    <text evidence="2">The sequence shown here is derived from an EMBL/GenBank/DDBJ whole genome shotgun (WGS) entry which is preliminary data.</text>
</comment>
<dbReference type="InterPro" id="IPR006311">
    <property type="entry name" value="TAT_signal"/>
</dbReference>
<dbReference type="PROSITE" id="PS51257">
    <property type="entry name" value="PROKAR_LIPOPROTEIN"/>
    <property type="match status" value="1"/>
</dbReference>
<protein>
    <recommendedName>
        <fullName evidence="4">Nuclear transport factor 2 family protein</fullName>
    </recommendedName>
</protein>
<organism evidence="2 3">
    <name type="scientific">Halohasta litorea</name>
    <dbReference type="NCBI Taxonomy" id="869891"/>
    <lineage>
        <taxon>Archaea</taxon>
        <taxon>Methanobacteriati</taxon>
        <taxon>Methanobacteriota</taxon>
        <taxon>Stenosarchaea group</taxon>
        <taxon>Halobacteria</taxon>
        <taxon>Halobacteriales</taxon>
        <taxon>Haloferacaceae</taxon>
        <taxon>Halohasta</taxon>
    </lineage>
</organism>
<evidence type="ECO:0008006" key="4">
    <source>
        <dbReference type="Google" id="ProtNLM"/>
    </source>
</evidence>
<name>A0ABD6D9U1_9EURY</name>